<dbReference type="PROSITE" id="PS51371">
    <property type="entry name" value="CBS"/>
    <property type="match status" value="1"/>
</dbReference>
<dbReference type="OrthoDB" id="5453458at2"/>
<dbReference type="KEGG" id="dfl:DFE_1834"/>
<dbReference type="SUPFAM" id="SSF54631">
    <property type="entry name" value="CBS-domain pair"/>
    <property type="match status" value="1"/>
</dbReference>
<keyword evidence="1" id="KW-0129">CBS domain</keyword>
<organism evidence="3 4">
    <name type="scientific">Desulfovibrio ferrophilus</name>
    <dbReference type="NCBI Taxonomy" id="241368"/>
    <lineage>
        <taxon>Bacteria</taxon>
        <taxon>Pseudomonadati</taxon>
        <taxon>Thermodesulfobacteriota</taxon>
        <taxon>Desulfovibrionia</taxon>
        <taxon>Desulfovibrionales</taxon>
        <taxon>Desulfovibrionaceae</taxon>
        <taxon>Desulfovibrio</taxon>
    </lineage>
</organism>
<gene>
    <name evidence="3" type="ORF">DFE_1834</name>
</gene>
<name>A0A2Z6AZE7_9BACT</name>
<evidence type="ECO:0000256" key="1">
    <source>
        <dbReference type="PROSITE-ProRule" id="PRU00703"/>
    </source>
</evidence>
<reference evidence="3 4" key="1">
    <citation type="journal article" date="2018" name="Sci. Adv.">
        <title>Multi-heme cytochromes provide a pathway for survival in energy-limited environments.</title>
        <authorList>
            <person name="Deng X."/>
            <person name="Dohmae N."/>
            <person name="Nealson K.H."/>
            <person name="Hashimoto K."/>
            <person name="Okamoto A."/>
        </authorList>
    </citation>
    <scope>NUCLEOTIDE SEQUENCE [LARGE SCALE GENOMIC DNA]</scope>
    <source>
        <strain evidence="3 4">IS5</strain>
    </source>
</reference>
<evidence type="ECO:0000313" key="4">
    <source>
        <dbReference type="Proteomes" id="UP000269883"/>
    </source>
</evidence>
<dbReference type="RefSeq" id="WP_126378749.1">
    <property type="nucleotide sequence ID" value="NZ_AP017378.1"/>
</dbReference>
<dbReference type="InterPro" id="IPR000644">
    <property type="entry name" value="CBS_dom"/>
</dbReference>
<dbReference type="Gene3D" id="3.10.580.10">
    <property type="entry name" value="CBS-domain"/>
    <property type="match status" value="1"/>
</dbReference>
<dbReference type="CDD" id="cd02205">
    <property type="entry name" value="CBS_pair_SF"/>
    <property type="match status" value="1"/>
</dbReference>
<dbReference type="InterPro" id="IPR046342">
    <property type="entry name" value="CBS_dom_sf"/>
</dbReference>
<accession>A0A2Z6AZE7</accession>
<dbReference type="Proteomes" id="UP000269883">
    <property type="component" value="Chromosome"/>
</dbReference>
<dbReference type="EMBL" id="AP017378">
    <property type="protein sequence ID" value="BBD08560.1"/>
    <property type="molecule type" value="Genomic_DNA"/>
</dbReference>
<keyword evidence="4" id="KW-1185">Reference proteome</keyword>
<sequence length="162" mass="18310">MLMRKRAWDIMRDDYTRVEAGSGLVSLIQVLKDAVSEDADNHIAVVVDETGKYKGVITMWNVMRKLEQCVFSEDMLLKYSDGDWDRAFTRACKACSDKGVDDLLEDNVPSVQPNDPLVVVVESFLKHRRGWALVREGGKVLGVVFKSDIFKEVSRDVLAQLT</sequence>
<feature type="domain" description="CBS" evidence="2">
    <location>
        <begin position="104"/>
        <end position="161"/>
    </location>
</feature>
<evidence type="ECO:0000259" key="2">
    <source>
        <dbReference type="PROSITE" id="PS51371"/>
    </source>
</evidence>
<proteinExistence type="predicted"/>
<protein>
    <submittedName>
        <fullName evidence="3">CBS domain containing protein</fullName>
    </submittedName>
</protein>
<evidence type="ECO:0000313" key="3">
    <source>
        <dbReference type="EMBL" id="BBD08560.1"/>
    </source>
</evidence>
<dbReference type="Pfam" id="PF00571">
    <property type="entry name" value="CBS"/>
    <property type="match status" value="2"/>
</dbReference>
<dbReference type="AlphaFoldDB" id="A0A2Z6AZE7"/>